<evidence type="ECO:0000313" key="1">
    <source>
        <dbReference type="EMBL" id="TKR87774.1"/>
    </source>
</evidence>
<dbReference type="AlphaFoldDB" id="A0A4U5NX02"/>
<protein>
    <submittedName>
        <fullName evidence="1">Uncharacterized protein</fullName>
    </submittedName>
</protein>
<proteinExistence type="predicted"/>
<dbReference type="EMBL" id="AZBU02000003">
    <property type="protein sequence ID" value="TKR87774.1"/>
    <property type="molecule type" value="Genomic_DNA"/>
</dbReference>
<evidence type="ECO:0000313" key="2">
    <source>
        <dbReference type="Proteomes" id="UP000298663"/>
    </source>
</evidence>
<sequence>MTVVKIENRDEAVTTRREKNALRATKAREKYHSLTVEQRKKYNQKRNDLRIRQKQKDAVTLAKPFGEANVEDLARVTEIVREKKRRADAERERYRLMTRRSVEPSTTSGISGRRSVRRRTRDKCHWMCLCWL</sequence>
<gene>
    <name evidence="1" type="ORF">L596_012123</name>
</gene>
<keyword evidence="2" id="KW-1185">Reference proteome</keyword>
<comment type="caution">
    <text evidence="1">The sequence shown here is derived from an EMBL/GenBank/DDBJ whole genome shotgun (WGS) entry which is preliminary data.</text>
</comment>
<reference evidence="1 2" key="1">
    <citation type="journal article" date="2015" name="Genome Biol.">
        <title>Comparative genomics of Steinernema reveals deeply conserved gene regulatory networks.</title>
        <authorList>
            <person name="Dillman A.R."/>
            <person name="Macchietto M."/>
            <person name="Porter C.F."/>
            <person name="Rogers A."/>
            <person name="Williams B."/>
            <person name="Antoshechkin I."/>
            <person name="Lee M.M."/>
            <person name="Goodwin Z."/>
            <person name="Lu X."/>
            <person name="Lewis E.E."/>
            <person name="Goodrich-Blair H."/>
            <person name="Stock S.P."/>
            <person name="Adams B.J."/>
            <person name="Sternberg P.W."/>
            <person name="Mortazavi A."/>
        </authorList>
    </citation>
    <scope>NUCLEOTIDE SEQUENCE [LARGE SCALE GENOMIC DNA]</scope>
    <source>
        <strain evidence="1 2">ALL</strain>
    </source>
</reference>
<name>A0A4U5NX02_STECR</name>
<dbReference type="Proteomes" id="UP000298663">
    <property type="component" value="Unassembled WGS sequence"/>
</dbReference>
<accession>A0A4U5NX02</accession>
<organism evidence="1 2">
    <name type="scientific">Steinernema carpocapsae</name>
    <name type="common">Entomopathogenic nematode</name>
    <dbReference type="NCBI Taxonomy" id="34508"/>
    <lineage>
        <taxon>Eukaryota</taxon>
        <taxon>Metazoa</taxon>
        <taxon>Ecdysozoa</taxon>
        <taxon>Nematoda</taxon>
        <taxon>Chromadorea</taxon>
        <taxon>Rhabditida</taxon>
        <taxon>Tylenchina</taxon>
        <taxon>Panagrolaimomorpha</taxon>
        <taxon>Strongyloidoidea</taxon>
        <taxon>Steinernematidae</taxon>
        <taxon>Steinernema</taxon>
    </lineage>
</organism>
<reference evidence="1 2" key="2">
    <citation type="journal article" date="2019" name="G3 (Bethesda)">
        <title>Hybrid Assembly of the Genome of the Entomopathogenic Nematode Steinernema carpocapsae Identifies the X-Chromosome.</title>
        <authorList>
            <person name="Serra L."/>
            <person name="Macchietto M."/>
            <person name="Macias-Munoz A."/>
            <person name="McGill C.J."/>
            <person name="Rodriguez I.M."/>
            <person name="Rodriguez B."/>
            <person name="Murad R."/>
            <person name="Mortazavi A."/>
        </authorList>
    </citation>
    <scope>NUCLEOTIDE SEQUENCE [LARGE SCALE GENOMIC DNA]</scope>
    <source>
        <strain evidence="1 2">ALL</strain>
    </source>
</reference>